<dbReference type="AlphaFoldDB" id="A0A7S3E8Y4"/>
<keyword evidence="4" id="KW-0812">Transmembrane</keyword>
<keyword evidence="3" id="KW-1134">Transmembrane beta strand</keyword>
<evidence type="ECO:0000256" key="1">
    <source>
        <dbReference type="ARBA" id="ARBA00004374"/>
    </source>
</evidence>
<dbReference type="Gene3D" id="3.10.20.310">
    <property type="entry name" value="membrane protein fhac"/>
    <property type="match status" value="1"/>
</dbReference>
<dbReference type="GO" id="GO:0005741">
    <property type="term" value="C:mitochondrial outer membrane"/>
    <property type="evidence" value="ECO:0007669"/>
    <property type="project" value="UniProtKB-SubCell"/>
</dbReference>
<dbReference type="Pfam" id="PF01103">
    <property type="entry name" value="Omp85"/>
    <property type="match status" value="1"/>
</dbReference>
<evidence type="ECO:0000256" key="3">
    <source>
        <dbReference type="ARBA" id="ARBA00022452"/>
    </source>
</evidence>
<dbReference type="InterPro" id="IPR039910">
    <property type="entry name" value="D15-like"/>
</dbReference>
<dbReference type="InterPro" id="IPR000184">
    <property type="entry name" value="Bac_surfAg_D15"/>
</dbReference>
<sequence>MEAEIIESQLEKALEADLQIGGVQVVGCKRTRPEFLEWILRLSGQGDTFGSILENLTEVIDAVKQTDTFESVEAYLEESKDKGKTDVIFTLEEKQRTSITLGTESGGTFGDTTVGGSFHVRNVFGRLETLRANAGSSPTSVTSSASSSMGSKNYFSLEFTKPFLFDLASSLGFRLYSSEEKISYSVDKYGADVILSLPLLTLSYEASWRKVGQAPSSSGAKIREQCGHSFKSAVTAVSVMDLRDNPLSPNFGLFTSVKAELAGLFGDARHFLHEYEGQFHLPLGQSGLVFNSCAKTGMINRLPRSGPVHVIDRFLVGGPASMRGFRSRGVGEHDGRDPLGAEFYATAFMGLALPIGFSGLLRSVSAKAHAWGMVGDVNSLESLTPKVLKPRSWFESTRASVGVGITAALPIGRLEMNWCHVLRSSGSDREKNGVQIGLTQSFS</sequence>
<protein>
    <recommendedName>
        <fullName evidence="6">Bacterial surface antigen (D15) domain-containing protein</fullName>
    </recommendedName>
</protein>
<evidence type="ECO:0000256" key="2">
    <source>
        <dbReference type="ARBA" id="ARBA00010913"/>
    </source>
</evidence>
<feature type="domain" description="Bacterial surface antigen (D15)" evidence="6">
    <location>
        <begin position="122"/>
        <end position="442"/>
    </location>
</feature>
<dbReference type="EMBL" id="HBHW01008839">
    <property type="protein sequence ID" value="CAE0038636.1"/>
    <property type="molecule type" value="Transcribed_RNA"/>
</dbReference>
<reference evidence="7" key="1">
    <citation type="submission" date="2021-01" db="EMBL/GenBank/DDBJ databases">
        <authorList>
            <person name="Corre E."/>
            <person name="Pelletier E."/>
            <person name="Niang G."/>
            <person name="Scheremetjew M."/>
            <person name="Finn R."/>
            <person name="Kale V."/>
            <person name="Holt S."/>
            <person name="Cochrane G."/>
            <person name="Meng A."/>
            <person name="Brown T."/>
            <person name="Cohen L."/>
        </authorList>
    </citation>
    <scope>NUCLEOTIDE SEQUENCE</scope>
    <source>
        <strain evidence="7">CCMP 769</strain>
    </source>
</reference>
<evidence type="ECO:0000256" key="5">
    <source>
        <dbReference type="ARBA" id="ARBA00023136"/>
    </source>
</evidence>
<name>A0A7S3E8Y4_9RHOD</name>
<dbReference type="PANTHER" id="PTHR12815:SF18">
    <property type="entry name" value="SORTING AND ASSEMBLY MACHINERY COMPONENT 50 HOMOLOG"/>
    <property type="match status" value="1"/>
</dbReference>
<comment type="similarity">
    <text evidence="2">Belongs to the SAM50/omp85 family.</text>
</comment>
<accession>A0A7S3E8Y4</accession>
<dbReference type="Gene3D" id="2.40.160.50">
    <property type="entry name" value="membrane protein fhac: a member of the omp85/tpsb transporter family"/>
    <property type="match status" value="1"/>
</dbReference>
<proteinExistence type="inferred from homology"/>
<dbReference type="PANTHER" id="PTHR12815">
    <property type="entry name" value="SORTING AND ASSEMBLY MACHINERY SAMM50 PROTEIN FAMILY MEMBER"/>
    <property type="match status" value="1"/>
</dbReference>
<comment type="subcellular location">
    <subcellularLocation>
        <location evidence="1">Mitochondrion outer membrane</location>
        <topology evidence="1">Multi-pass membrane protein</topology>
    </subcellularLocation>
</comment>
<evidence type="ECO:0000256" key="4">
    <source>
        <dbReference type="ARBA" id="ARBA00022692"/>
    </source>
</evidence>
<evidence type="ECO:0000259" key="6">
    <source>
        <dbReference type="Pfam" id="PF01103"/>
    </source>
</evidence>
<evidence type="ECO:0000313" key="7">
    <source>
        <dbReference type="EMBL" id="CAE0038636.1"/>
    </source>
</evidence>
<evidence type="ECO:0000313" key="8">
    <source>
        <dbReference type="EMBL" id="CAE0038638.1"/>
    </source>
</evidence>
<gene>
    <name evidence="7" type="ORF">RMAR00112_LOCUS6595</name>
    <name evidence="8" type="ORF">RMAR00112_LOCUS6597</name>
</gene>
<dbReference type="EMBL" id="HBHW01008841">
    <property type="protein sequence ID" value="CAE0038638.1"/>
    <property type="molecule type" value="Transcribed_RNA"/>
</dbReference>
<keyword evidence="5" id="KW-0472">Membrane</keyword>
<organism evidence="7">
    <name type="scientific">Rhodosorus marinus</name>
    <dbReference type="NCBI Taxonomy" id="101924"/>
    <lineage>
        <taxon>Eukaryota</taxon>
        <taxon>Rhodophyta</taxon>
        <taxon>Stylonematophyceae</taxon>
        <taxon>Stylonematales</taxon>
        <taxon>Stylonemataceae</taxon>
        <taxon>Rhodosorus</taxon>
    </lineage>
</organism>